<accession>A0ABT6CF87</accession>
<feature type="domain" description="Aldehyde dehydrogenase" evidence="4">
    <location>
        <begin position="34"/>
        <end position="483"/>
    </location>
</feature>
<gene>
    <name evidence="5" type="ORF">POM99_03270</name>
</gene>
<dbReference type="PROSITE" id="PS00070">
    <property type="entry name" value="ALDEHYDE_DEHYDR_CYS"/>
    <property type="match status" value="1"/>
</dbReference>
<dbReference type="PANTHER" id="PTHR11699">
    <property type="entry name" value="ALDEHYDE DEHYDROGENASE-RELATED"/>
    <property type="match status" value="1"/>
</dbReference>
<evidence type="ECO:0000313" key="6">
    <source>
        <dbReference type="Proteomes" id="UP001222770"/>
    </source>
</evidence>
<dbReference type="EMBL" id="JAROCY010000002">
    <property type="protein sequence ID" value="MDF8332209.1"/>
    <property type="molecule type" value="Genomic_DNA"/>
</dbReference>
<dbReference type="InterPro" id="IPR044086">
    <property type="entry name" value="LUC3-like"/>
</dbReference>
<dbReference type="Pfam" id="PF00171">
    <property type="entry name" value="Aldedh"/>
    <property type="match status" value="1"/>
</dbReference>
<dbReference type="Gene3D" id="3.40.605.10">
    <property type="entry name" value="Aldehyde Dehydrogenase, Chain A, domain 1"/>
    <property type="match status" value="1"/>
</dbReference>
<protein>
    <submittedName>
        <fullName evidence="5">Aldehyde dehydrogenase family protein</fullName>
    </submittedName>
</protein>
<reference evidence="5 6" key="1">
    <citation type="submission" date="2023-03" db="EMBL/GenBank/DDBJ databases">
        <title>Novosphingobium cyanobacteriorum sp. nov., isolated from a eutrophic reservoir during the Microcystis bloom period.</title>
        <authorList>
            <person name="Kang M."/>
            <person name="Le V."/>
            <person name="Ko S.-R."/>
            <person name="Lee S.-A."/>
            <person name="Ahn C.-Y."/>
        </authorList>
    </citation>
    <scope>NUCLEOTIDE SEQUENCE [LARGE SCALE GENOMIC DNA]</scope>
    <source>
        <strain evidence="5 6">HBC54</strain>
    </source>
</reference>
<keyword evidence="6" id="KW-1185">Reference proteome</keyword>
<dbReference type="PROSITE" id="PS00687">
    <property type="entry name" value="ALDEHYDE_DEHYDR_GLU"/>
    <property type="match status" value="1"/>
</dbReference>
<sequence length="492" mass="53542">MKLNGAIRHRRGEGIVARFFDDFSMTIDGKAAASPTTLDVLNPATEEVVASVPDCTREQLDASVAAARKAFPGWRDTPISERRRALVKFAEVIAAHADDFARLFTLEQGRPLAGARMEIDFGAYWAAEMAKMEIPVTVTEDSQTRYSETHHTPLGVVAGIVPWNFPFNLALWKIAPALLTGNTLVLKPSPFTPLTMLKLAELMREHLPAGVFNVVSGGDRLGPWLTAHPDVDKISFTGSTATGKKVMEAASAGLKRVTLELGGNDAAIVLPDVNVDEIADQLFFAAFGNSGQICIATKRMYIHEDVYDRVAEALAMRARHAVVGNGLDQGSNFGPIQNRPQFERVKDLIADAKKNGLNFIAGGDLVEGKGYFIPISIVDNPPESSRVVQEEAFGPVLPLLKFKDVDEVIARVNASEYGLAGSVWTKDIELAKQIARRIETGTVWINHTMYIMPWTPFAGRKQSGLGVENGVEGLLEFTAPQTITVARQPQPA</sequence>
<dbReference type="InterPro" id="IPR016162">
    <property type="entry name" value="Ald_DH_N"/>
</dbReference>
<dbReference type="CDD" id="cd07106">
    <property type="entry name" value="ALDH_AldA-AAD23400"/>
    <property type="match status" value="1"/>
</dbReference>
<evidence type="ECO:0000259" key="4">
    <source>
        <dbReference type="Pfam" id="PF00171"/>
    </source>
</evidence>
<dbReference type="Gene3D" id="3.40.309.10">
    <property type="entry name" value="Aldehyde Dehydrogenase, Chain A, domain 2"/>
    <property type="match status" value="1"/>
</dbReference>
<proteinExistence type="inferred from homology"/>
<dbReference type="RefSeq" id="WP_277275366.1">
    <property type="nucleotide sequence ID" value="NZ_JAROCY010000002.1"/>
</dbReference>
<keyword evidence="1 3" id="KW-0560">Oxidoreductase</keyword>
<evidence type="ECO:0000256" key="2">
    <source>
        <dbReference type="PROSITE-ProRule" id="PRU10007"/>
    </source>
</evidence>
<dbReference type="InterPro" id="IPR015590">
    <property type="entry name" value="Aldehyde_DH_dom"/>
</dbReference>
<dbReference type="SUPFAM" id="SSF53720">
    <property type="entry name" value="ALDH-like"/>
    <property type="match status" value="1"/>
</dbReference>
<dbReference type="InterPro" id="IPR016161">
    <property type="entry name" value="Ald_DH/histidinol_DH"/>
</dbReference>
<name>A0ABT6CF87_9SPHN</name>
<dbReference type="InterPro" id="IPR016160">
    <property type="entry name" value="Ald_DH_CS_CYS"/>
</dbReference>
<comment type="similarity">
    <text evidence="3">Belongs to the aldehyde dehydrogenase family.</text>
</comment>
<feature type="active site" evidence="2">
    <location>
        <position position="260"/>
    </location>
</feature>
<dbReference type="InterPro" id="IPR029510">
    <property type="entry name" value="Ald_DH_CS_GLU"/>
</dbReference>
<evidence type="ECO:0000256" key="3">
    <source>
        <dbReference type="RuleBase" id="RU003345"/>
    </source>
</evidence>
<dbReference type="Proteomes" id="UP001222770">
    <property type="component" value="Unassembled WGS sequence"/>
</dbReference>
<evidence type="ECO:0000256" key="1">
    <source>
        <dbReference type="ARBA" id="ARBA00023002"/>
    </source>
</evidence>
<dbReference type="InterPro" id="IPR016163">
    <property type="entry name" value="Ald_DH_C"/>
</dbReference>
<organism evidence="5 6">
    <name type="scientific">Novosphingobium cyanobacteriorum</name>
    <dbReference type="NCBI Taxonomy" id="3024215"/>
    <lineage>
        <taxon>Bacteria</taxon>
        <taxon>Pseudomonadati</taxon>
        <taxon>Pseudomonadota</taxon>
        <taxon>Alphaproteobacteria</taxon>
        <taxon>Sphingomonadales</taxon>
        <taxon>Sphingomonadaceae</taxon>
        <taxon>Novosphingobium</taxon>
    </lineage>
</organism>
<comment type="caution">
    <text evidence="5">The sequence shown here is derived from an EMBL/GenBank/DDBJ whole genome shotgun (WGS) entry which is preliminary data.</text>
</comment>
<evidence type="ECO:0000313" key="5">
    <source>
        <dbReference type="EMBL" id="MDF8332209.1"/>
    </source>
</evidence>